<feature type="compositionally biased region" description="Polar residues" evidence="1">
    <location>
        <begin position="1"/>
        <end position="12"/>
    </location>
</feature>
<protein>
    <submittedName>
        <fullName evidence="2">Uncharacterized protein</fullName>
    </submittedName>
</protein>
<evidence type="ECO:0000313" key="2">
    <source>
        <dbReference type="EMBL" id="EMP37202.1"/>
    </source>
</evidence>
<name>M7C9A8_CHEMY</name>
<dbReference type="AlphaFoldDB" id="M7C9A8"/>
<proteinExistence type="predicted"/>
<reference evidence="3" key="1">
    <citation type="journal article" date="2013" name="Nat. Genet.">
        <title>The draft genomes of soft-shell turtle and green sea turtle yield insights into the development and evolution of the turtle-specific body plan.</title>
        <authorList>
            <person name="Wang Z."/>
            <person name="Pascual-Anaya J."/>
            <person name="Zadissa A."/>
            <person name="Li W."/>
            <person name="Niimura Y."/>
            <person name="Huang Z."/>
            <person name="Li C."/>
            <person name="White S."/>
            <person name="Xiong Z."/>
            <person name="Fang D."/>
            <person name="Wang B."/>
            <person name="Ming Y."/>
            <person name="Chen Y."/>
            <person name="Zheng Y."/>
            <person name="Kuraku S."/>
            <person name="Pignatelli M."/>
            <person name="Herrero J."/>
            <person name="Beal K."/>
            <person name="Nozawa M."/>
            <person name="Li Q."/>
            <person name="Wang J."/>
            <person name="Zhang H."/>
            <person name="Yu L."/>
            <person name="Shigenobu S."/>
            <person name="Wang J."/>
            <person name="Liu J."/>
            <person name="Flicek P."/>
            <person name="Searle S."/>
            <person name="Wang J."/>
            <person name="Kuratani S."/>
            <person name="Yin Y."/>
            <person name="Aken B."/>
            <person name="Zhang G."/>
            <person name="Irie N."/>
        </authorList>
    </citation>
    <scope>NUCLEOTIDE SEQUENCE [LARGE SCALE GENOMIC DNA]</scope>
</reference>
<evidence type="ECO:0000313" key="3">
    <source>
        <dbReference type="Proteomes" id="UP000031443"/>
    </source>
</evidence>
<organism evidence="2 3">
    <name type="scientific">Chelonia mydas</name>
    <name type="common">Green sea-turtle</name>
    <name type="synonym">Chelonia agassizi</name>
    <dbReference type="NCBI Taxonomy" id="8469"/>
    <lineage>
        <taxon>Eukaryota</taxon>
        <taxon>Metazoa</taxon>
        <taxon>Chordata</taxon>
        <taxon>Craniata</taxon>
        <taxon>Vertebrata</taxon>
        <taxon>Euteleostomi</taxon>
        <taxon>Archelosauria</taxon>
        <taxon>Testudinata</taxon>
        <taxon>Testudines</taxon>
        <taxon>Cryptodira</taxon>
        <taxon>Durocryptodira</taxon>
        <taxon>Americhelydia</taxon>
        <taxon>Chelonioidea</taxon>
        <taxon>Cheloniidae</taxon>
        <taxon>Chelonia</taxon>
    </lineage>
</organism>
<accession>M7C9A8</accession>
<dbReference type="Proteomes" id="UP000031443">
    <property type="component" value="Unassembled WGS sequence"/>
</dbReference>
<feature type="compositionally biased region" description="Basic and acidic residues" evidence="1">
    <location>
        <begin position="26"/>
        <end position="36"/>
    </location>
</feature>
<feature type="region of interest" description="Disordered" evidence="1">
    <location>
        <begin position="1"/>
        <end position="57"/>
    </location>
</feature>
<evidence type="ECO:0000256" key="1">
    <source>
        <dbReference type="SAM" id="MobiDB-lite"/>
    </source>
</evidence>
<keyword evidence="3" id="KW-1185">Reference proteome</keyword>
<dbReference type="EMBL" id="KB523138">
    <property type="protein sequence ID" value="EMP37202.1"/>
    <property type="molecule type" value="Genomic_DNA"/>
</dbReference>
<gene>
    <name evidence="2" type="ORF">UY3_05733</name>
</gene>
<feature type="region of interest" description="Disordered" evidence="1">
    <location>
        <begin position="189"/>
        <end position="212"/>
    </location>
</feature>
<sequence length="323" mass="36128">MPPSANPTSTVDASEELKSQAPAMNSKEEEIDKGERQPGVQLHSEPGTVFDSTTIQPIPTVKDRVSLSTPTERLSQIQRRKRTTRDDMFQEIRQASAASENETRAWRITVADSMEKDRMKRRKLLEKEQKVQQKVLGFRVTAVGSAFSIVTLTRHVRQREINLANEERSTCRQSAADDPDVPEPGIETLIPDSQGLSTLPARSAGSDRSSGGQLDVINQLLSALPSTPELHQNEAYKRSRWESVSCRLTSVKTPRRGRFIESSRCDKLTTECSPIDSGTPLEQEVQAELTGERQQSTYRSEDTVVNRSKYTDFGYVIHVAEVV</sequence>
<feature type="compositionally biased region" description="Low complexity" evidence="1">
    <location>
        <begin position="201"/>
        <end position="212"/>
    </location>
</feature>